<organism evidence="2 3">
    <name type="scientific">Smittium mucronatum</name>
    <dbReference type="NCBI Taxonomy" id="133383"/>
    <lineage>
        <taxon>Eukaryota</taxon>
        <taxon>Fungi</taxon>
        <taxon>Fungi incertae sedis</taxon>
        <taxon>Zoopagomycota</taxon>
        <taxon>Kickxellomycotina</taxon>
        <taxon>Harpellomycetes</taxon>
        <taxon>Harpellales</taxon>
        <taxon>Legeriomycetaceae</taxon>
        <taxon>Smittium</taxon>
    </lineage>
</organism>
<dbReference type="EMBL" id="LSSL01001787">
    <property type="protein sequence ID" value="OLY82194.1"/>
    <property type="molecule type" value="Genomic_DNA"/>
</dbReference>
<feature type="chain" id="PRO_5012232409" evidence="1">
    <location>
        <begin position="23"/>
        <end position="68"/>
    </location>
</feature>
<keyword evidence="1" id="KW-0732">Signal</keyword>
<feature type="signal peptide" evidence="1">
    <location>
        <begin position="1"/>
        <end position="22"/>
    </location>
</feature>
<keyword evidence="3" id="KW-1185">Reference proteome</keyword>
<protein>
    <submittedName>
        <fullName evidence="2">Uncharacterized protein</fullName>
    </submittedName>
</protein>
<evidence type="ECO:0000256" key="1">
    <source>
        <dbReference type="SAM" id="SignalP"/>
    </source>
</evidence>
<sequence>MISSILFSHLLLSVSNKTLVNTLLGWSNNQFNYIKPTYIGNGEYRYYDSVLMKGPGLNSKDEQILDKM</sequence>
<accession>A0A1R0GZ56</accession>
<comment type="caution">
    <text evidence="2">The sequence shown here is derived from an EMBL/GenBank/DDBJ whole genome shotgun (WGS) entry which is preliminary data.</text>
</comment>
<dbReference type="AlphaFoldDB" id="A0A1R0GZ56"/>
<name>A0A1R0GZ56_9FUNG</name>
<gene>
    <name evidence="2" type="ORF">AYI68_g3688</name>
</gene>
<reference evidence="2 3" key="1">
    <citation type="journal article" date="2016" name="Mol. Biol. Evol.">
        <title>Genome-Wide Survey of Gut Fungi (Harpellales) Reveals the First Horizontally Transferred Ubiquitin Gene from a Mosquito Host.</title>
        <authorList>
            <person name="Wang Y."/>
            <person name="White M.M."/>
            <person name="Kvist S."/>
            <person name="Moncalvo J.M."/>
        </authorList>
    </citation>
    <scope>NUCLEOTIDE SEQUENCE [LARGE SCALE GENOMIC DNA]</scope>
    <source>
        <strain evidence="2 3">ALG-7-W6</strain>
    </source>
</reference>
<proteinExistence type="predicted"/>
<evidence type="ECO:0000313" key="2">
    <source>
        <dbReference type="EMBL" id="OLY82194.1"/>
    </source>
</evidence>
<evidence type="ECO:0000313" key="3">
    <source>
        <dbReference type="Proteomes" id="UP000187455"/>
    </source>
</evidence>
<dbReference type="Proteomes" id="UP000187455">
    <property type="component" value="Unassembled WGS sequence"/>
</dbReference>